<evidence type="ECO:0000313" key="1">
    <source>
        <dbReference type="EMBL" id="CBE67729.1"/>
    </source>
</evidence>
<sequence length="57" mass="6162">MLSLAGSIGGLFFACQGILCIETQEMTMRVGKDGGSWVALLRTPLICWSSHPVRGYC</sequence>
<gene>
    <name evidence="1" type="ORF">DAMO_0657</name>
</gene>
<evidence type="ECO:0000313" key="2">
    <source>
        <dbReference type="Proteomes" id="UP000006898"/>
    </source>
</evidence>
<name>D5MKT0_METO1</name>
<proteinExistence type="predicted"/>
<dbReference type="KEGG" id="mox:DAMO_0657"/>
<dbReference type="Proteomes" id="UP000006898">
    <property type="component" value="Chromosome"/>
</dbReference>
<accession>D5MKT0</accession>
<dbReference type="STRING" id="671143.DAMO_0657"/>
<protein>
    <submittedName>
        <fullName evidence="1">Uncharacterized protein</fullName>
    </submittedName>
</protein>
<reference evidence="1 2" key="1">
    <citation type="journal article" date="2010" name="Nature">
        <title>Nitrite-driven anaerobic methane oxidation by oxygenic bacteria.</title>
        <authorList>
            <person name="Ettwig K.F."/>
            <person name="Butler M.K."/>
            <person name="Le Paslier D."/>
            <person name="Pelletier E."/>
            <person name="Mangenot S."/>
            <person name="Kuypers M.M.M."/>
            <person name="Schreiber F."/>
            <person name="Dutilh B.E."/>
            <person name="Zedelius J."/>
            <person name="de Beer D."/>
            <person name="Gloerich J."/>
            <person name="Wessels H.J.C.T."/>
            <person name="van Allen T."/>
            <person name="Luesken F."/>
            <person name="Wu M."/>
            <person name="van de Pas-Schoonen K.T."/>
            <person name="Op den Camp H.J.M."/>
            <person name="Janssen-Megens E.M."/>
            <person name="Francoijs K-J."/>
            <person name="Stunnenberg H."/>
            <person name="Weissenbach J."/>
            <person name="Jetten M.S.M."/>
            <person name="Strous M."/>
        </authorList>
    </citation>
    <scope>NUCLEOTIDE SEQUENCE [LARGE SCALE GENOMIC DNA]</scope>
</reference>
<dbReference type="HOGENOM" id="CLU_2988076_0_0_0"/>
<dbReference type="EMBL" id="FP565575">
    <property type="protein sequence ID" value="CBE67729.1"/>
    <property type="molecule type" value="Genomic_DNA"/>
</dbReference>
<organism evidence="1 2">
    <name type="scientific">Methylomirabilis oxygeniifera</name>
    <dbReference type="NCBI Taxonomy" id="671143"/>
    <lineage>
        <taxon>Bacteria</taxon>
        <taxon>Candidatus Methylomirabilota</taxon>
        <taxon>Candidatus Methylomirabilia</taxon>
        <taxon>Candidatus Methylomirabilales</taxon>
        <taxon>Candidatus Methylomirabilaceae</taxon>
        <taxon>Candidatus Methylomirabilis</taxon>
    </lineage>
</organism>
<dbReference type="AlphaFoldDB" id="D5MKT0"/>